<keyword evidence="1 6" id="KW-0547">Nucleotide-binding</keyword>
<evidence type="ECO:0000313" key="9">
    <source>
        <dbReference type="EMBL" id="QTU84023.1"/>
    </source>
</evidence>
<dbReference type="Proteomes" id="UP000636394">
    <property type="component" value="Unassembled WGS sequence"/>
</dbReference>
<dbReference type="InterPro" id="IPR000212">
    <property type="entry name" value="DNA_helicase_UvrD/REP"/>
</dbReference>
<evidence type="ECO:0000256" key="6">
    <source>
        <dbReference type="PROSITE-ProRule" id="PRU00560"/>
    </source>
</evidence>
<evidence type="ECO:0000256" key="5">
    <source>
        <dbReference type="ARBA" id="ARBA00023125"/>
    </source>
</evidence>
<sequence>MTAPSPALKATRIVGAPGCGKTEHLVRRIADLLEAGVDPASVLAVCATPTAALAFARRLAATGAPHADAVAATTARALALRVLALPEAEAFTGRRARLLVAFEESFLMEDMKVSGLRPRRLHEMLKFFYRSWTEMADDDPAWLLAGEETEVHTLLKENLAYCQGMLEPEAANLAVRFLRTAPDAAPRYAHVLVDDYQDLSRASQLLAEAVATESITVAGCEGACVEVFDSYPYAKGLEEFLERFPEADARELDACCHSAAVRTALARLSSDDALAAAHMRTTGEAPAGTVEALACDDAPAEFSAVADRVVAALDAGATPESIVVATPNALWTRTLARALDERGVATAALPHTQPVKGDVRDFARSETARMVTLLNLVADPTDAVAWRCWCGFGDHLTNSAAFAAMRESSASAGITGDVAALARLAADPSPSKQAFVGAQRVAEAYDQAQTLVPQLAGLEGEALLDAIAAAVTGRDEAAPAVLRGLCLAADDVDAPSMAARARTRTLDPAIDARSAVALVPFDQAVGLSPDVLIVAGLVNGFVPVREYFDLAEMPLDKQERTHATNLRRMYALAGKAGRDLVLSYFTSADLETAGRLKLKIDRIRLKGGQRICAISRSIYADTLLEGWQMPPNQP</sequence>
<accession>A0A9E6SU17</accession>
<dbReference type="Gene3D" id="3.40.50.300">
    <property type="entry name" value="P-loop containing nucleotide triphosphate hydrolases"/>
    <property type="match status" value="1"/>
</dbReference>
<evidence type="ECO:0000313" key="11">
    <source>
        <dbReference type="Proteomes" id="UP000671910"/>
    </source>
</evidence>
<dbReference type="EMBL" id="WPCR01000016">
    <property type="protein sequence ID" value="NHM14958.1"/>
    <property type="molecule type" value="Genomic_DNA"/>
</dbReference>
<evidence type="ECO:0000256" key="3">
    <source>
        <dbReference type="ARBA" id="ARBA00022806"/>
    </source>
</evidence>
<reference evidence="9" key="2">
    <citation type="submission" date="2021-04" db="EMBL/GenBank/DDBJ databases">
        <title>Novel species in family Eggerthellaceae.</title>
        <authorList>
            <person name="Zhang G."/>
        </authorList>
    </citation>
    <scope>NUCLEOTIDE SEQUENCE</scope>
    <source>
        <strain evidence="9">Zg-886</strain>
    </source>
</reference>
<keyword evidence="4 6" id="KW-0067">ATP-binding</keyword>
<organism evidence="9 11">
    <name type="scientific">Xiamenia xianingshaonis</name>
    <dbReference type="NCBI Taxonomy" id="2682776"/>
    <lineage>
        <taxon>Bacteria</taxon>
        <taxon>Bacillati</taxon>
        <taxon>Actinomycetota</taxon>
        <taxon>Coriobacteriia</taxon>
        <taxon>Eggerthellales</taxon>
        <taxon>Eggerthellaceae</taxon>
        <taxon>Xiamenia</taxon>
    </lineage>
</organism>
<dbReference type="InterPro" id="IPR027417">
    <property type="entry name" value="P-loop_NTPase"/>
</dbReference>
<evidence type="ECO:0000256" key="1">
    <source>
        <dbReference type="ARBA" id="ARBA00022741"/>
    </source>
</evidence>
<evidence type="ECO:0000259" key="7">
    <source>
        <dbReference type="PROSITE" id="PS51198"/>
    </source>
</evidence>
<reference evidence="8 10" key="1">
    <citation type="submission" date="2019-11" db="EMBL/GenBank/DDBJ databases">
        <title>Eggerthellaceae novel genus isolated from the rectal contents of marmort.</title>
        <authorList>
            <person name="Zhang G."/>
        </authorList>
    </citation>
    <scope>NUCLEOTIDE SEQUENCE [LARGE SCALE GENOMIC DNA]</scope>
    <source>
        <strain evidence="8">Zg-886</strain>
        <strain evidence="10">zg-886</strain>
    </source>
</reference>
<dbReference type="Gene3D" id="1.10.10.160">
    <property type="match status" value="1"/>
</dbReference>
<dbReference type="InterPro" id="IPR014016">
    <property type="entry name" value="UvrD-like_ATP-bd"/>
</dbReference>
<dbReference type="Proteomes" id="UP000671910">
    <property type="component" value="Chromosome"/>
</dbReference>
<keyword evidence="2 6" id="KW-0378">Hydrolase</keyword>
<dbReference type="GO" id="GO:0005524">
    <property type="term" value="F:ATP binding"/>
    <property type="evidence" value="ECO:0007669"/>
    <property type="project" value="UniProtKB-UniRule"/>
</dbReference>
<evidence type="ECO:0000256" key="4">
    <source>
        <dbReference type="ARBA" id="ARBA00022840"/>
    </source>
</evidence>
<feature type="domain" description="UvrD-like helicase ATP-binding" evidence="7">
    <location>
        <begin position="1"/>
        <end position="259"/>
    </location>
</feature>
<dbReference type="AlphaFoldDB" id="A0A9E6SU17"/>
<evidence type="ECO:0000313" key="10">
    <source>
        <dbReference type="Proteomes" id="UP000636394"/>
    </source>
</evidence>
<protein>
    <submittedName>
        <fullName evidence="8">AAA family ATPase</fullName>
    </submittedName>
    <submittedName>
        <fullName evidence="9">ATP-dependent helicase</fullName>
    </submittedName>
</protein>
<dbReference type="EMBL" id="CP072829">
    <property type="protein sequence ID" value="QTU84023.1"/>
    <property type="molecule type" value="Genomic_DNA"/>
</dbReference>
<proteinExistence type="predicted"/>
<keyword evidence="10" id="KW-1185">Reference proteome</keyword>
<dbReference type="SUPFAM" id="SSF52540">
    <property type="entry name" value="P-loop containing nucleoside triphosphate hydrolases"/>
    <property type="match status" value="1"/>
</dbReference>
<dbReference type="PANTHER" id="PTHR11070:SF2">
    <property type="entry name" value="ATP-DEPENDENT DNA HELICASE SRS2"/>
    <property type="match status" value="1"/>
</dbReference>
<dbReference type="GO" id="GO:0043138">
    <property type="term" value="F:3'-5' DNA helicase activity"/>
    <property type="evidence" value="ECO:0007669"/>
    <property type="project" value="TreeGrafter"/>
</dbReference>
<gene>
    <name evidence="8" type="ORF">GMI68_09370</name>
    <name evidence="9" type="ORF">J7S26_06570</name>
</gene>
<evidence type="ECO:0000313" key="8">
    <source>
        <dbReference type="EMBL" id="NHM14958.1"/>
    </source>
</evidence>
<dbReference type="GO" id="GO:0003677">
    <property type="term" value="F:DNA binding"/>
    <property type="evidence" value="ECO:0007669"/>
    <property type="project" value="UniProtKB-KW"/>
</dbReference>
<keyword evidence="3 6" id="KW-0347">Helicase</keyword>
<dbReference type="Pfam" id="PF00580">
    <property type="entry name" value="UvrD-helicase"/>
    <property type="match status" value="1"/>
</dbReference>
<name>A0A9E6SU17_9ACTN</name>
<dbReference type="PROSITE" id="PS51198">
    <property type="entry name" value="UVRD_HELICASE_ATP_BIND"/>
    <property type="match status" value="1"/>
</dbReference>
<dbReference type="InterPro" id="IPR013986">
    <property type="entry name" value="DExx_box_DNA_helicase_dom_sf"/>
</dbReference>
<evidence type="ECO:0000256" key="2">
    <source>
        <dbReference type="ARBA" id="ARBA00022801"/>
    </source>
</evidence>
<dbReference type="GO" id="GO:0016787">
    <property type="term" value="F:hydrolase activity"/>
    <property type="evidence" value="ECO:0007669"/>
    <property type="project" value="UniProtKB-UniRule"/>
</dbReference>
<dbReference type="RefSeq" id="WP_166340449.1">
    <property type="nucleotide sequence ID" value="NZ_CP072829.1"/>
</dbReference>
<dbReference type="PANTHER" id="PTHR11070">
    <property type="entry name" value="UVRD / RECB / PCRA DNA HELICASE FAMILY MEMBER"/>
    <property type="match status" value="1"/>
</dbReference>
<dbReference type="KEGG" id="ebz:J7S26_06570"/>
<feature type="binding site" evidence="6">
    <location>
        <begin position="15"/>
        <end position="22"/>
    </location>
    <ligand>
        <name>ATP</name>
        <dbReference type="ChEBI" id="CHEBI:30616"/>
    </ligand>
</feature>
<dbReference type="GO" id="GO:0000725">
    <property type="term" value="P:recombinational repair"/>
    <property type="evidence" value="ECO:0007669"/>
    <property type="project" value="TreeGrafter"/>
</dbReference>
<keyword evidence="5" id="KW-0238">DNA-binding</keyword>